<feature type="domain" description="ABC transporter" evidence="1">
    <location>
        <begin position="14"/>
        <end position="66"/>
    </location>
</feature>
<organism evidence="2 3">
    <name type="scientific">Coptis chinensis</name>
    <dbReference type="NCBI Taxonomy" id="261450"/>
    <lineage>
        <taxon>Eukaryota</taxon>
        <taxon>Viridiplantae</taxon>
        <taxon>Streptophyta</taxon>
        <taxon>Embryophyta</taxon>
        <taxon>Tracheophyta</taxon>
        <taxon>Spermatophyta</taxon>
        <taxon>Magnoliopsida</taxon>
        <taxon>Ranunculales</taxon>
        <taxon>Ranunculaceae</taxon>
        <taxon>Coptidoideae</taxon>
        <taxon>Coptis</taxon>
    </lineage>
</organism>
<proteinExistence type="predicted"/>
<dbReference type="Pfam" id="PF00005">
    <property type="entry name" value="ABC_tran"/>
    <property type="match status" value="1"/>
</dbReference>
<dbReference type="Gene3D" id="3.40.50.300">
    <property type="entry name" value="P-loop containing nucleotide triphosphate hydrolases"/>
    <property type="match status" value="1"/>
</dbReference>
<dbReference type="PANTHER" id="PTHR48040:SF28">
    <property type="entry name" value="ABC TRANSPORTER G FAMILY MEMBER 39-LIKE"/>
    <property type="match status" value="1"/>
</dbReference>
<dbReference type="InterPro" id="IPR027417">
    <property type="entry name" value="P-loop_NTPase"/>
</dbReference>
<dbReference type="EMBL" id="JADFTS010000002">
    <property type="protein sequence ID" value="KAF9621341.1"/>
    <property type="molecule type" value="Genomic_DNA"/>
</dbReference>
<dbReference type="Proteomes" id="UP000631114">
    <property type="component" value="Unassembled WGS sequence"/>
</dbReference>
<dbReference type="InterPro" id="IPR003439">
    <property type="entry name" value="ABC_transporter-like_ATP-bd"/>
</dbReference>
<dbReference type="SUPFAM" id="SSF52540">
    <property type="entry name" value="P-loop containing nucleoside triphosphate hydrolases"/>
    <property type="match status" value="1"/>
</dbReference>
<evidence type="ECO:0000259" key="1">
    <source>
        <dbReference type="Pfam" id="PF00005"/>
    </source>
</evidence>
<evidence type="ECO:0000313" key="3">
    <source>
        <dbReference type="Proteomes" id="UP000631114"/>
    </source>
</evidence>
<comment type="caution">
    <text evidence="2">The sequence shown here is derived from an EMBL/GenBank/DDBJ whole genome shotgun (WGS) entry which is preliminary data.</text>
</comment>
<protein>
    <recommendedName>
        <fullName evidence="1">ABC transporter domain-containing protein</fullName>
    </recommendedName>
</protein>
<accession>A0A835MF00</accession>
<gene>
    <name evidence="2" type="ORF">IFM89_019427</name>
</gene>
<dbReference type="GO" id="GO:0016887">
    <property type="term" value="F:ATP hydrolysis activity"/>
    <property type="evidence" value="ECO:0007669"/>
    <property type="project" value="InterPro"/>
</dbReference>
<reference evidence="2 3" key="1">
    <citation type="submission" date="2020-10" db="EMBL/GenBank/DDBJ databases">
        <title>The Coptis chinensis genome and diversification of protoberbering-type alkaloids.</title>
        <authorList>
            <person name="Wang B."/>
            <person name="Shu S."/>
            <person name="Song C."/>
            <person name="Liu Y."/>
        </authorList>
    </citation>
    <scope>NUCLEOTIDE SEQUENCE [LARGE SCALE GENOMIC DNA]</scope>
    <source>
        <strain evidence="2">HL-2020</strain>
        <tissue evidence="2">Leaf</tissue>
    </source>
</reference>
<dbReference type="AlphaFoldDB" id="A0A835MF00"/>
<name>A0A835MF00_9MAGN</name>
<dbReference type="PANTHER" id="PTHR48040">
    <property type="entry name" value="PLEIOTROPIC DRUG RESISTANCE PROTEIN 1-LIKE ISOFORM X1"/>
    <property type="match status" value="1"/>
</dbReference>
<evidence type="ECO:0000313" key="2">
    <source>
        <dbReference type="EMBL" id="KAF9621341.1"/>
    </source>
</evidence>
<dbReference type="OrthoDB" id="66620at2759"/>
<sequence length="76" mass="8260">MKQPGESDSRIQLLHEVSGSFRPSVLTCLMGVSGAGRTILMDVLAGRKTGGYIEGSITIFGYPLNQFVSSYTFEEQ</sequence>
<keyword evidence="3" id="KW-1185">Reference proteome</keyword>
<dbReference type="GO" id="GO:0005524">
    <property type="term" value="F:ATP binding"/>
    <property type="evidence" value="ECO:0007669"/>
    <property type="project" value="InterPro"/>
</dbReference>